<dbReference type="GO" id="GO:0042925">
    <property type="term" value="F:benzoate transmembrane transporter activity"/>
    <property type="evidence" value="ECO:0007669"/>
    <property type="project" value="InterPro"/>
</dbReference>
<evidence type="ECO:0000256" key="1">
    <source>
        <dbReference type="SAM" id="Phobius"/>
    </source>
</evidence>
<evidence type="ECO:0000313" key="3">
    <source>
        <dbReference type="Proteomes" id="UP000265742"/>
    </source>
</evidence>
<name>A0A3A1TXN5_9MICO</name>
<protein>
    <submittedName>
        <fullName evidence="2">Benzoate transporter BenE</fullName>
    </submittedName>
</protein>
<feature type="transmembrane region" description="Helical" evidence="1">
    <location>
        <begin position="115"/>
        <end position="134"/>
    </location>
</feature>
<organism evidence="2 3">
    <name type="scientific">Amnibacterium setariae</name>
    <dbReference type="NCBI Taxonomy" id="2306585"/>
    <lineage>
        <taxon>Bacteria</taxon>
        <taxon>Bacillati</taxon>
        <taxon>Actinomycetota</taxon>
        <taxon>Actinomycetes</taxon>
        <taxon>Micrococcales</taxon>
        <taxon>Microbacteriaceae</taxon>
        <taxon>Amnibacterium</taxon>
    </lineage>
</organism>
<dbReference type="Proteomes" id="UP000265742">
    <property type="component" value="Unassembled WGS sequence"/>
</dbReference>
<sequence length="377" mass="36949">MVQPALAGVVGTVTGFFGSVAVLLAGLTAAGASAAQAASGLAALCVVIGLLSIAASLRLRIPMCFAWSTPGAALLVAAHPGSFGTAVGAFVLAAALGIVTGAVPALSRAIDRIPAALTGGLLAGVLLPFCLAPVREAVATPWTVLPIVVVWFVLSRFVPRAAGPVVILAALVITVLQGSAGRVLPPAPVFTAPSTDLVGIVAVGVPLYLVTMAGQQLPGLAVLRANDYPPPTRFALVASGLGSAVAAPFGGVQLNLAAITGAIMIGPDAGEDRSRRFVSGVASGCTYLVLAGIAGVVAGLVGERPPALVEAAAGLALIGAFVNAISSALQRPDTRVPAAITFLVVGSGIAVAGVGSAFWGLAAGGLALAILTPRRPA</sequence>
<dbReference type="InterPro" id="IPR004711">
    <property type="entry name" value="Benzoate_Transporter"/>
</dbReference>
<dbReference type="Pfam" id="PF03594">
    <property type="entry name" value="BenE"/>
    <property type="match status" value="1"/>
</dbReference>
<feature type="transmembrane region" description="Helical" evidence="1">
    <location>
        <begin position="197"/>
        <end position="223"/>
    </location>
</feature>
<dbReference type="NCBIfam" id="TIGR00843">
    <property type="entry name" value="benE"/>
    <property type="match status" value="1"/>
</dbReference>
<feature type="transmembrane region" description="Helical" evidence="1">
    <location>
        <begin position="235"/>
        <end position="265"/>
    </location>
</feature>
<dbReference type="OrthoDB" id="9813854at2"/>
<feature type="transmembrane region" description="Helical" evidence="1">
    <location>
        <begin position="6"/>
        <end position="29"/>
    </location>
</feature>
<reference evidence="3" key="1">
    <citation type="submission" date="2018-09" db="EMBL/GenBank/DDBJ databases">
        <authorList>
            <person name="Kim I."/>
        </authorList>
    </citation>
    <scope>NUCLEOTIDE SEQUENCE [LARGE SCALE GENOMIC DNA]</scope>
    <source>
        <strain evidence="3">DD4a</strain>
    </source>
</reference>
<dbReference type="AlphaFoldDB" id="A0A3A1TXN5"/>
<keyword evidence="1" id="KW-1133">Transmembrane helix</keyword>
<feature type="transmembrane region" description="Helical" evidence="1">
    <location>
        <begin position="140"/>
        <end position="158"/>
    </location>
</feature>
<feature type="transmembrane region" description="Helical" evidence="1">
    <location>
        <begin position="81"/>
        <end position="103"/>
    </location>
</feature>
<keyword evidence="1" id="KW-0812">Transmembrane</keyword>
<keyword evidence="3" id="KW-1185">Reference proteome</keyword>
<feature type="transmembrane region" description="Helical" evidence="1">
    <location>
        <begin position="41"/>
        <end position="61"/>
    </location>
</feature>
<feature type="transmembrane region" description="Helical" evidence="1">
    <location>
        <begin position="277"/>
        <end position="301"/>
    </location>
</feature>
<accession>A0A3A1TXN5</accession>
<dbReference type="PANTHER" id="PTHR30199:SF0">
    <property type="entry name" value="INNER MEMBRANE PROTEIN YDCO"/>
    <property type="match status" value="1"/>
</dbReference>
<keyword evidence="1" id="KW-0472">Membrane</keyword>
<feature type="transmembrane region" description="Helical" evidence="1">
    <location>
        <begin position="308"/>
        <end position="326"/>
    </location>
</feature>
<dbReference type="GO" id="GO:0005886">
    <property type="term" value="C:plasma membrane"/>
    <property type="evidence" value="ECO:0007669"/>
    <property type="project" value="TreeGrafter"/>
</dbReference>
<comment type="caution">
    <text evidence="2">The sequence shown here is derived from an EMBL/GenBank/DDBJ whole genome shotgun (WGS) entry which is preliminary data.</text>
</comment>
<feature type="transmembrane region" description="Helical" evidence="1">
    <location>
        <begin position="338"/>
        <end position="371"/>
    </location>
</feature>
<proteinExistence type="predicted"/>
<evidence type="ECO:0000313" key="2">
    <source>
        <dbReference type="EMBL" id="RIX28952.1"/>
    </source>
</evidence>
<dbReference type="EMBL" id="QXTG01000002">
    <property type="protein sequence ID" value="RIX28952.1"/>
    <property type="molecule type" value="Genomic_DNA"/>
</dbReference>
<gene>
    <name evidence="2" type="primary">benE</name>
    <name evidence="2" type="ORF">D1781_13255</name>
</gene>
<dbReference type="PANTHER" id="PTHR30199">
    <property type="entry name" value="MFS FAMILY TRANSPORTER, PREDICTED SUBSTRATE BENZOATE"/>
    <property type="match status" value="1"/>
</dbReference>
<feature type="transmembrane region" description="Helical" evidence="1">
    <location>
        <begin position="165"/>
        <end position="185"/>
    </location>
</feature>